<keyword evidence="3" id="KW-1185">Reference proteome</keyword>
<name>A0ABX1SYA1_9BIFI</name>
<sequence length="127" mass="13791">MSDLSLGGVAHARGTDPQTSHDAASKVDVNGKQSLTLRAMFDLRGVVPLPVEAWRVSGMSARIQRRDNPKARPLGGSTIRTRLNEMARLDPPLVEVVDRDGLTESGGRCARYRLTNRGLELAGRVSE</sequence>
<protein>
    <recommendedName>
        <fullName evidence="4">Transcriptional regulator</fullName>
    </recommendedName>
</protein>
<evidence type="ECO:0008006" key="4">
    <source>
        <dbReference type="Google" id="ProtNLM"/>
    </source>
</evidence>
<dbReference type="Proteomes" id="UP000553756">
    <property type="component" value="Unassembled WGS sequence"/>
</dbReference>
<dbReference type="EMBL" id="JAAIIJ010000035">
    <property type="protein sequence ID" value="NMN02823.1"/>
    <property type="molecule type" value="Genomic_DNA"/>
</dbReference>
<dbReference type="RefSeq" id="WP_172147212.1">
    <property type="nucleotide sequence ID" value="NZ_JAAIIJ010000035.1"/>
</dbReference>
<feature type="region of interest" description="Disordered" evidence="1">
    <location>
        <begin position="1"/>
        <end position="28"/>
    </location>
</feature>
<organism evidence="2 3">
    <name type="scientific">Bifidobacterium panos</name>
    <dbReference type="NCBI Taxonomy" id="2675321"/>
    <lineage>
        <taxon>Bacteria</taxon>
        <taxon>Bacillati</taxon>
        <taxon>Actinomycetota</taxon>
        <taxon>Actinomycetes</taxon>
        <taxon>Bifidobacteriales</taxon>
        <taxon>Bifidobacteriaceae</taxon>
        <taxon>Bifidobacterium</taxon>
    </lineage>
</organism>
<accession>A0ABX1SYA1</accession>
<proteinExistence type="predicted"/>
<comment type="caution">
    <text evidence="2">The sequence shown here is derived from an EMBL/GenBank/DDBJ whole genome shotgun (WGS) entry which is preliminary data.</text>
</comment>
<evidence type="ECO:0000313" key="2">
    <source>
        <dbReference type="EMBL" id="NMN02823.1"/>
    </source>
</evidence>
<reference evidence="2 3" key="1">
    <citation type="submission" date="2020-02" db="EMBL/GenBank/DDBJ databases">
        <title>Characterization of phylogenetic diversity of novel bifidobacterial species isolated in Czech ZOOs.</title>
        <authorList>
            <person name="Lugli G.A."/>
            <person name="Vera N.B."/>
            <person name="Ventura M."/>
        </authorList>
    </citation>
    <scope>NUCLEOTIDE SEQUENCE [LARGE SCALE GENOMIC DNA]</scope>
    <source>
        <strain evidence="2 3">DSM 109963</strain>
    </source>
</reference>
<evidence type="ECO:0000256" key="1">
    <source>
        <dbReference type="SAM" id="MobiDB-lite"/>
    </source>
</evidence>
<gene>
    <name evidence="2" type="ORF">G1C94_1445</name>
</gene>
<evidence type="ECO:0000313" key="3">
    <source>
        <dbReference type="Proteomes" id="UP000553756"/>
    </source>
</evidence>